<evidence type="ECO:0000256" key="8">
    <source>
        <dbReference type="ARBA" id="ARBA00047110"/>
    </source>
</evidence>
<comment type="similarity">
    <text evidence="9 10">Belongs to the universal ribosomal protein uS14 family. Zinc-binding uS14 subfamily.</text>
</comment>
<dbReference type="GO" id="GO:0006412">
    <property type="term" value="P:translation"/>
    <property type="evidence" value="ECO:0007669"/>
    <property type="project" value="UniProtKB-UniRule"/>
</dbReference>
<dbReference type="STRING" id="661478.OP10G_0593"/>
<evidence type="ECO:0000256" key="1">
    <source>
        <dbReference type="ARBA" id="ARBA00022723"/>
    </source>
</evidence>
<evidence type="ECO:0000256" key="3">
    <source>
        <dbReference type="ARBA" id="ARBA00022833"/>
    </source>
</evidence>
<keyword evidence="6 10" id="KW-0687">Ribonucleoprotein</keyword>
<evidence type="ECO:0000313" key="11">
    <source>
        <dbReference type="EMBL" id="AIE83961.1"/>
    </source>
</evidence>
<feature type="binding site" evidence="10">
    <location>
        <position position="27"/>
    </location>
    <ligand>
        <name>Zn(2+)</name>
        <dbReference type="ChEBI" id="CHEBI:29105"/>
    </ligand>
</feature>
<protein>
    <recommendedName>
        <fullName evidence="7 10">Small ribosomal subunit protein uS14</fullName>
    </recommendedName>
</protein>
<evidence type="ECO:0000256" key="4">
    <source>
        <dbReference type="ARBA" id="ARBA00022884"/>
    </source>
</evidence>
<feature type="binding site" evidence="10">
    <location>
        <position position="40"/>
    </location>
    <ligand>
        <name>Zn(2+)</name>
        <dbReference type="ChEBI" id="CHEBI:29105"/>
    </ligand>
</feature>
<dbReference type="PANTHER" id="PTHR19836">
    <property type="entry name" value="30S RIBOSOMAL PROTEIN S14"/>
    <property type="match status" value="1"/>
</dbReference>
<dbReference type="GO" id="GO:0003735">
    <property type="term" value="F:structural constituent of ribosome"/>
    <property type="evidence" value="ECO:0007669"/>
    <property type="project" value="InterPro"/>
</dbReference>
<dbReference type="GO" id="GO:0015935">
    <property type="term" value="C:small ribosomal subunit"/>
    <property type="evidence" value="ECO:0007669"/>
    <property type="project" value="TreeGrafter"/>
</dbReference>
<dbReference type="HOGENOM" id="CLU_139869_3_0_0"/>
<keyword evidence="4 10" id="KW-0694">RNA-binding</keyword>
<keyword evidence="5 10" id="KW-0689">Ribosomal protein</keyword>
<dbReference type="NCBIfam" id="NF005974">
    <property type="entry name" value="PRK08061.1"/>
    <property type="match status" value="1"/>
</dbReference>
<dbReference type="GO" id="GO:0019843">
    <property type="term" value="F:rRNA binding"/>
    <property type="evidence" value="ECO:0007669"/>
    <property type="project" value="UniProtKB-UniRule"/>
</dbReference>
<evidence type="ECO:0000256" key="2">
    <source>
        <dbReference type="ARBA" id="ARBA00022730"/>
    </source>
</evidence>
<comment type="function">
    <text evidence="10">Binds 16S rRNA, required for the assembly of 30S particles and may also be responsible for determining the conformation of the 16S rRNA at the A site.</text>
</comment>
<dbReference type="Pfam" id="PF00253">
    <property type="entry name" value="Ribosomal_S14"/>
    <property type="match status" value="1"/>
</dbReference>
<gene>
    <name evidence="10" type="primary">rpsZ</name>
    <name evidence="10" type="synonym">rpsN</name>
    <name evidence="11" type="ORF">OP10G_0593</name>
</gene>
<dbReference type="InterPro" id="IPR001209">
    <property type="entry name" value="Ribosomal_uS14"/>
</dbReference>
<name>A0A068NKE5_FIMGI</name>
<evidence type="ECO:0000256" key="6">
    <source>
        <dbReference type="ARBA" id="ARBA00023274"/>
    </source>
</evidence>
<dbReference type="AlphaFoldDB" id="A0A068NKE5"/>
<evidence type="ECO:0000256" key="5">
    <source>
        <dbReference type="ARBA" id="ARBA00022980"/>
    </source>
</evidence>
<keyword evidence="12" id="KW-1185">Reference proteome</keyword>
<keyword evidence="1 10" id="KW-0479">Metal-binding</keyword>
<dbReference type="SUPFAM" id="SSF57716">
    <property type="entry name" value="Glucocorticoid receptor-like (DNA-binding domain)"/>
    <property type="match status" value="1"/>
</dbReference>
<dbReference type="GO" id="GO:0005737">
    <property type="term" value="C:cytoplasm"/>
    <property type="evidence" value="ECO:0007669"/>
    <property type="project" value="UniProtKB-ARBA"/>
</dbReference>
<dbReference type="InterPro" id="IPR018271">
    <property type="entry name" value="Ribosomal_uS14_CS"/>
</dbReference>
<sequence>MAKQALIEKQRKKPKFKVRAYNRCQLCGRDSGYFRFFQLCRICLREKAHRGELPGVKKSSW</sequence>
<dbReference type="Proteomes" id="UP000027982">
    <property type="component" value="Chromosome"/>
</dbReference>
<comment type="cofactor">
    <cofactor evidence="10">
        <name>Zn(2+)</name>
        <dbReference type="ChEBI" id="CHEBI:29105"/>
    </cofactor>
    <text evidence="10">Binds 1 zinc ion per subunit.</text>
</comment>
<dbReference type="FunFam" id="4.10.830.10:FF:000001">
    <property type="entry name" value="30S ribosomal protein S14 type Z"/>
    <property type="match status" value="1"/>
</dbReference>
<evidence type="ECO:0000256" key="10">
    <source>
        <dbReference type="HAMAP-Rule" id="MF_01364"/>
    </source>
</evidence>
<dbReference type="OrthoDB" id="9810484at2"/>
<dbReference type="PROSITE" id="PS00527">
    <property type="entry name" value="RIBOSOMAL_S14"/>
    <property type="match status" value="1"/>
</dbReference>
<accession>A0A068NKE5</accession>
<comment type="subunit">
    <text evidence="8 10">Part of the 30S ribosomal subunit. Contacts proteins S3 and S10.</text>
</comment>
<dbReference type="InterPro" id="IPR043140">
    <property type="entry name" value="Ribosomal_uS14_sf"/>
</dbReference>
<dbReference type="InterPro" id="IPR023053">
    <property type="entry name" value="Ribosomal_uS14_bact"/>
</dbReference>
<reference evidence="11 12" key="1">
    <citation type="journal article" date="2014" name="PLoS ONE">
        <title>The first complete genome sequence of the class fimbriimonadia in the phylum armatimonadetes.</title>
        <authorList>
            <person name="Hu Z.Y."/>
            <person name="Wang Y.Z."/>
            <person name="Im W.T."/>
            <person name="Wang S.Y."/>
            <person name="Zhao G.P."/>
            <person name="Zheng H.J."/>
            <person name="Quan Z.X."/>
        </authorList>
    </citation>
    <scope>NUCLEOTIDE SEQUENCE [LARGE SCALE GENOMIC DNA]</scope>
    <source>
        <strain evidence="11">Gsoil 348</strain>
    </source>
</reference>
<dbReference type="eggNOG" id="COG0199">
    <property type="taxonomic scope" value="Bacteria"/>
</dbReference>
<organism evidence="11 12">
    <name type="scientific">Fimbriimonas ginsengisoli Gsoil 348</name>
    <dbReference type="NCBI Taxonomy" id="661478"/>
    <lineage>
        <taxon>Bacteria</taxon>
        <taxon>Bacillati</taxon>
        <taxon>Armatimonadota</taxon>
        <taxon>Fimbriimonadia</taxon>
        <taxon>Fimbriimonadales</taxon>
        <taxon>Fimbriimonadaceae</taxon>
        <taxon>Fimbriimonas</taxon>
    </lineage>
</organism>
<feature type="binding site" evidence="10">
    <location>
        <position position="43"/>
    </location>
    <ligand>
        <name>Zn(2+)</name>
        <dbReference type="ChEBI" id="CHEBI:29105"/>
    </ligand>
</feature>
<evidence type="ECO:0000256" key="9">
    <source>
        <dbReference type="ARBA" id="ARBA00060857"/>
    </source>
</evidence>
<dbReference type="KEGG" id="fgi:OP10G_0593"/>
<evidence type="ECO:0000256" key="7">
    <source>
        <dbReference type="ARBA" id="ARBA00035167"/>
    </source>
</evidence>
<dbReference type="Gene3D" id="4.10.830.10">
    <property type="entry name" value="30s Ribosomal Protein S14, Chain N"/>
    <property type="match status" value="1"/>
</dbReference>
<keyword evidence="2 10" id="KW-0699">rRNA-binding</keyword>
<proteinExistence type="inferred from homology"/>
<evidence type="ECO:0000313" key="12">
    <source>
        <dbReference type="Proteomes" id="UP000027982"/>
    </source>
</evidence>
<dbReference type="GO" id="GO:0008270">
    <property type="term" value="F:zinc ion binding"/>
    <property type="evidence" value="ECO:0007669"/>
    <property type="project" value="UniProtKB-UniRule"/>
</dbReference>
<dbReference type="RefSeq" id="WP_025227383.1">
    <property type="nucleotide sequence ID" value="NZ_CP007139.1"/>
</dbReference>
<dbReference type="HAMAP" id="MF_01364_B">
    <property type="entry name" value="Ribosomal_uS14_2_B"/>
    <property type="match status" value="1"/>
</dbReference>
<keyword evidence="3 10" id="KW-0862">Zinc</keyword>
<dbReference type="EMBL" id="CP007139">
    <property type="protein sequence ID" value="AIE83961.1"/>
    <property type="molecule type" value="Genomic_DNA"/>
</dbReference>
<feature type="binding site" evidence="10">
    <location>
        <position position="24"/>
    </location>
    <ligand>
        <name>Zn(2+)</name>
        <dbReference type="ChEBI" id="CHEBI:29105"/>
    </ligand>
</feature>
<dbReference type="PANTHER" id="PTHR19836:SF19">
    <property type="entry name" value="SMALL RIBOSOMAL SUBUNIT PROTEIN US14M"/>
    <property type="match status" value="1"/>
</dbReference>